<evidence type="ECO:0000259" key="2">
    <source>
        <dbReference type="SMART" id="SM00903"/>
    </source>
</evidence>
<proteinExistence type="predicted"/>
<reference evidence="3 4" key="1">
    <citation type="submission" date="2023-07" db="EMBL/GenBank/DDBJ databases">
        <title>Sorghum-associated microbial communities from plants grown in Nebraska, USA.</title>
        <authorList>
            <person name="Schachtman D."/>
        </authorList>
    </citation>
    <scope>NUCLEOTIDE SEQUENCE [LARGE SCALE GENOMIC DNA]</scope>
    <source>
        <strain evidence="3 4">DS1607</strain>
    </source>
</reference>
<dbReference type="GO" id="GO:0016491">
    <property type="term" value="F:oxidoreductase activity"/>
    <property type="evidence" value="ECO:0007669"/>
    <property type="project" value="UniProtKB-KW"/>
</dbReference>
<dbReference type="EMBL" id="JAUSRO010000015">
    <property type="protein sequence ID" value="MDP9901947.1"/>
    <property type="molecule type" value="Genomic_DNA"/>
</dbReference>
<dbReference type="PANTHER" id="PTHR30466:SF1">
    <property type="entry name" value="FMN REDUCTASE (NADH) RUTF"/>
    <property type="match status" value="1"/>
</dbReference>
<feature type="domain" description="Flavin reductase like" evidence="2">
    <location>
        <begin position="11"/>
        <end position="157"/>
    </location>
</feature>
<sequence>MIDQLSFREAMSRLVGAVTVITTDGPAGPGGFTASAVCSVTDDPPMLVVCMNRNSRQHAVFSSNGVLCVNVLTADQEKISRTFSGAATVQERFQVDRWSVLETGAPALQNALVNFDTRIVQTIEAGTHSIFLCGIATVRIESEDHPGLAYYGRKYHPVGAARSLPVL</sequence>
<dbReference type="SUPFAM" id="SSF50475">
    <property type="entry name" value="FMN-binding split barrel"/>
    <property type="match status" value="1"/>
</dbReference>
<keyword evidence="1 3" id="KW-0560">Oxidoreductase</keyword>
<comment type="caution">
    <text evidence="3">The sequence shown here is derived from an EMBL/GenBank/DDBJ whole genome shotgun (WGS) entry which is preliminary data.</text>
</comment>
<evidence type="ECO:0000256" key="1">
    <source>
        <dbReference type="ARBA" id="ARBA00023002"/>
    </source>
</evidence>
<gene>
    <name evidence="3" type="ORF">J2W36_004219</name>
</gene>
<dbReference type="InterPro" id="IPR012349">
    <property type="entry name" value="Split_barrel_FMN-bd"/>
</dbReference>
<dbReference type="Proteomes" id="UP001226867">
    <property type="component" value="Unassembled WGS sequence"/>
</dbReference>
<dbReference type="Pfam" id="PF01613">
    <property type="entry name" value="Flavin_Reduct"/>
    <property type="match status" value="1"/>
</dbReference>
<evidence type="ECO:0000313" key="4">
    <source>
        <dbReference type="Proteomes" id="UP001226867"/>
    </source>
</evidence>
<protein>
    <submittedName>
        <fullName evidence="3">Flavin reductase</fullName>
        <ecNumber evidence="3">1.5.1.-</ecNumber>
    </submittedName>
</protein>
<dbReference type="EC" id="1.5.1.-" evidence="3"/>
<keyword evidence="4" id="KW-1185">Reference proteome</keyword>
<dbReference type="SMART" id="SM00903">
    <property type="entry name" value="Flavin_Reduct"/>
    <property type="match status" value="1"/>
</dbReference>
<dbReference type="Gene3D" id="2.30.110.10">
    <property type="entry name" value="Electron Transport, Fmn-binding Protein, Chain A"/>
    <property type="match status" value="1"/>
</dbReference>
<dbReference type="InterPro" id="IPR002563">
    <property type="entry name" value="Flavin_Rdtase-like_dom"/>
</dbReference>
<dbReference type="PANTHER" id="PTHR30466">
    <property type="entry name" value="FLAVIN REDUCTASE"/>
    <property type="match status" value="1"/>
</dbReference>
<dbReference type="InterPro" id="IPR050268">
    <property type="entry name" value="NADH-dep_flavin_reductase"/>
</dbReference>
<dbReference type="RefSeq" id="WP_307691711.1">
    <property type="nucleotide sequence ID" value="NZ_JAUSRO010000015.1"/>
</dbReference>
<accession>A0ABT9SC74</accession>
<organism evidence="3 4">
    <name type="scientific">Variovorax ginsengisoli</name>
    <dbReference type="NCBI Taxonomy" id="363844"/>
    <lineage>
        <taxon>Bacteria</taxon>
        <taxon>Pseudomonadati</taxon>
        <taxon>Pseudomonadota</taxon>
        <taxon>Betaproteobacteria</taxon>
        <taxon>Burkholderiales</taxon>
        <taxon>Comamonadaceae</taxon>
        <taxon>Variovorax</taxon>
    </lineage>
</organism>
<evidence type="ECO:0000313" key="3">
    <source>
        <dbReference type="EMBL" id="MDP9901947.1"/>
    </source>
</evidence>
<name>A0ABT9SC74_9BURK</name>